<feature type="transmembrane region" description="Helical" evidence="2">
    <location>
        <begin position="287"/>
        <end position="306"/>
    </location>
</feature>
<sequence>MVNIPWKRRSKSGHHHHTSPSRSHHFHPLIPLASNPCDGADYASAVFSQRHEAAPDELCFDLFFVANLATFTAYHTVDDGASLAAYVGFFAILWATWFQVTLHDVRFARDSVYERACKVAQFAAFVGLALAGSKFEPVENAAKGTGNANLRLLCWVLVASRVQLALQYCFVGVAVARKRFSKLYLPLGLNVAVYAGAAAAFGVLALAFREGAGKARPGVYWVWWIVLFVEGVGTIAISCWWRMLSFKKTHLVERMGLLTLIVIGEGAIGVTKTVSKMMGKTGVDWQGTLLVGCIVLTLVFLFLTYFDNQPHGHYGTIRQQIWALLHFPFQLAVVGVGEGSQQLALARYIINSIAKFRHKIVQYCVDDGLEGDALVDKLSAAVKYYQLDKKPECYRQVLEIKTALAGLRNATGICTTHTSPSPDWPHAYPRDFETLVTKVGSGITMSTGMKMPADAEPWAVLQHSWRVVYVYYWSALFVVFACLIAFLALIRARRQRFDLFDATSIGGRVGMLALCLFFGAVGIAARQSASASDDDYDDDPTHRHEIYRRFLASGLVLPTGTFMLGVALAVDHVARALCNWRLRRQGYEQPPLLAESPGEHHDVVDIGGGHGRPTHNRNTSSVSSSGGKMILAGEVDDIDEVLAKRRAVDMKQRCFTDAKDCAPPPKKTFRSFIWDTDTHLKPPAERVLLRKLDWSILTIGCLGFFLKYLDQGNLANAYVSGMQEALHMDGNEYTYAGTAYTVAYAFMQIPSTLIVQRVLPSAWLAAMEVGWGVFTFAQAGCMTVPVGLATFLLLPDTPYTTRAWFLTEAECGLAVERVRKAGKAAPVKITWKTFARILSRWRWYAFVLGYVLYGSACQASNYFGIWLKSEHYSVVDRNIIPTGTNLISAACVVLWGFLSDYTGSRFAFIVGPLTYGLIPNGILAAWPASIQLKEFAFLTCGVQLMTAVFYTWANEICAGDNEERALVISSMNGMQYAVAAWLPIVIFPQTMAPDFRYGFPATFGFVIAGIIVIIGIQLLALREQRKATGPSSLEEGSAIEEENESGVKGVVEVPKQ</sequence>
<feature type="transmembrane region" description="Helical" evidence="2">
    <location>
        <begin position="470"/>
        <end position="490"/>
    </location>
</feature>
<feature type="transmembrane region" description="Helical" evidence="2">
    <location>
        <begin position="999"/>
        <end position="1021"/>
    </location>
</feature>
<feature type="transmembrane region" description="Helical" evidence="2">
    <location>
        <begin position="906"/>
        <end position="929"/>
    </location>
</feature>
<accession>A0A0G2DUE7</accession>
<comment type="caution">
    <text evidence="3">The sequence shown here is derived from an EMBL/GenBank/DDBJ whole genome shotgun (WGS) entry which is preliminary data.</text>
</comment>
<dbReference type="PANTHER" id="PTHR42101:SF1">
    <property type="entry name" value="LOW TEMPERATURE REQUIREMENT A"/>
    <property type="match status" value="1"/>
</dbReference>
<gene>
    <name evidence="3" type="ORF">UCDDS831_g08636</name>
</gene>
<name>A0A0G2DUE7_9PEZI</name>
<dbReference type="Proteomes" id="UP000034182">
    <property type="component" value="Unassembled WGS sequence"/>
</dbReference>
<feature type="transmembrane region" description="Helical" evidence="2">
    <location>
        <begin position="549"/>
        <end position="574"/>
    </location>
</feature>
<organism evidence="3 4">
    <name type="scientific">Diplodia seriata</name>
    <dbReference type="NCBI Taxonomy" id="420778"/>
    <lineage>
        <taxon>Eukaryota</taxon>
        <taxon>Fungi</taxon>
        <taxon>Dikarya</taxon>
        <taxon>Ascomycota</taxon>
        <taxon>Pezizomycotina</taxon>
        <taxon>Dothideomycetes</taxon>
        <taxon>Dothideomycetes incertae sedis</taxon>
        <taxon>Botryosphaeriales</taxon>
        <taxon>Botryosphaeriaceae</taxon>
        <taxon>Diplodia</taxon>
    </lineage>
</organism>
<feature type="transmembrane region" description="Helical" evidence="2">
    <location>
        <begin position="769"/>
        <end position="794"/>
    </location>
</feature>
<keyword evidence="2" id="KW-1133">Transmembrane helix</keyword>
<dbReference type="EMBL" id="LAQI01000256">
    <property type="protein sequence ID" value="KKY13811.1"/>
    <property type="molecule type" value="Genomic_DNA"/>
</dbReference>
<evidence type="ECO:0000256" key="1">
    <source>
        <dbReference type="SAM" id="MobiDB-lite"/>
    </source>
</evidence>
<evidence type="ECO:0000313" key="3">
    <source>
        <dbReference type="EMBL" id="KKY13811.1"/>
    </source>
</evidence>
<feature type="transmembrane region" description="Helical" evidence="2">
    <location>
        <begin position="965"/>
        <end position="987"/>
    </location>
</feature>
<reference evidence="3 4" key="2">
    <citation type="submission" date="2015-05" db="EMBL/GenBank/DDBJ databases">
        <title>Distinctive expansion of gene families associated with plant cell wall degradation and secondary metabolism in the genomes of grapevine trunk pathogens.</title>
        <authorList>
            <person name="Lawrence D.P."/>
            <person name="Travadon R."/>
            <person name="Rolshausen P.E."/>
            <person name="Baumgartner K."/>
        </authorList>
    </citation>
    <scope>NUCLEOTIDE SEQUENCE [LARGE SCALE GENOMIC DNA]</scope>
    <source>
        <strain evidence="3">DS831</strain>
    </source>
</reference>
<protein>
    <submittedName>
        <fullName evidence="3">Putative major facilitator superfamily transporter</fullName>
    </submittedName>
</protein>
<dbReference type="Pfam" id="PF06772">
    <property type="entry name" value="LtrA"/>
    <property type="match status" value="1"/>
</dbReference>
<dbReference type="SUPFAM" id="SSF103473">
    <property type="entry name" value="MFS general substrate transporter"/>
    <property type="match status" value="1"/>
</dbReference>
<evidence type="ECO:0000256" key="2">
    <source>
        <dbReference type="SAM" id="Phobius"/>
    </source>
</evidence>
<evidence type="ECO:0000313" key="4">
    <source>
        <dbReference type="Proteomes" id="UP000034182"/>
    </source>
</evidence>
<keyword evidence="2" id="KW-0472">Membrane</keyword>
<feature type="region of interest" description="Disordered" evidence="1">
    <location>
        <begin position="1028"/>
        <end position="1056"/>
    </location>
</feature>
<dbReference type="InterPro" id="IPR036259">
    <property type="entry name" value="MFS_trans_sf"/>
</dbReference>
<dbReference type="AlphaFoldDB" id="A0A0G2DUE7"/>
<feature type="transmembrane region" description="Helical" evidence="2">
    <location>
        <begin position="152"/>
        <end position="175"/>
    </location>
</feature>
<feature type="transmembrane region" description="Helical" evidence="2">
    <location>
        <begin position="187"/>
        <end position="208"/>
    </location>
</feature>
<feature type="transmembrane region" description="Helical" evidence="2">
    <location>
        <begin position="935"/>
        <end position="953"/>
    </location>
</feature>
<feature type="transmembrane region" description="Helical" evidence="2">
    <location>
        <begin position="843"/>
        <end position="867"/>
    </location>
</feature>
<feature type="transmembrane region" description="Helical" evidence="2">
    <location>
        <begin position="879"/>
        <end position="899"/>
    </location>
</feature>
<feature type="transmembrane region" description="Helical" evidence="2">
    <location>
        <begin position="83"/>
        <end position="102"/>
    </location>
</feature>
<dbReference type="PANTHER" id="PTHR42101">
    <property type="entry name" value="CHROMOSOME 16, WHOLE GENOME SHOTGUN SEQUENCE"/>
    <property type="match status" value="1"/>
</dbReference>
<feature type="region of interest" description="Disordered" evidence="1">
    <location>
        <begin position="1"/>
        <end position="26"/>
    </location>
</feature>
<feature type="transmembrane region" description="Helical" evidence="2">
    <location>
        <begin position="220"/>
        <end position="243"/>
    </location>
</feature>
<feature type="transmembrane region" description="Helical" evidence="2">
    <location>
        <begin position="511"/>
        <end position="529"/>
    </location>
</feature>
<dbReference type="InterPro" id="IPR010640">
    <property type="entry name" value="Low_temperature_requirement_A"/>
</dbReference>
<dbReference type="Gene3D" id="1.20.1250.20">
    <property type="entry name" value="MFS general substrate transporter like domains"/>
    <property type="match status" value="2"/>
</dbReference>
<proteinExistence type="predicted"/>
<keyword evidence="2" id="KW-0812">Transmembrane</keyword>
<reference evidence="3 4" key="1">
    <citation type="submission" date="2015-03" db="EMBL/GenBank/DDBJ databases">
        <authorList>
            <person name="Morales-Cruz A."/>
            <person name="Amrine K.C."/>
            <person name="Cantu D."/>
        </authorList>
    </citation>
    <scope>NUCLEOTIDE SEQUENCE [LARGE SCALE GENOMIC DNA]</scope>
    <source>
        <strain evidence="3">DS831</strain>
    </source>
</reference>